<dbReference type="Gene3D" id="3.40.50.11720">
    <property type="entry name" value="3-Deoxy-D-manno-octulosonic-acid transferase, N-terminal domain"/>
    <property type="match status" value="1"/>
</dbReference>
<evidence type="ECO:0000313" key="17">
    <source>
        <dbReference type="Proteomes" id="UP000292423"/>
    </source>
</evidence>
<dbReference type="GO" id="GO:0043842">
    <property type="term" value="F:Kdo transferase activity"/>
    <property type="evidence" value="ECO:0007669"/>
    <property type="project" value="UniProtKB-EC"/>
</dbReference>
<name>A0A4Q7YF60_9GAMM</name>
<dbReference type="Pfam" id="PF04413">
    <property type="entry name" value="Glycos_transf_N"/>
    <property type="match status" value="1"/>
</dbReference>
<organism evidence="16 17">
    <name type="scientific">Fluviicoccus keumensis</name>
    <dbReference type="NCBI Taxonomy" id="1435465"/>
    <lineage>
        <taxon>Bacteria</taxon>
        <taxon>Pseudomonadati</taxon>
        <taxon>Pseudomonadota</taxon>
        <taxon>Gammaproteobacteria</taxon>
        <taxon>Moraxellales</taxon>
        <taxon>Moraxellaceae</taxon>
        <taxon>Fluviicoccus</taxon>
    </lineage>
</organism>
<feature type="domain" description="3-deoxy-D-manno-octulosonic-acid transferase N-terminal" evidence="15">
    <location>
        <begin position="46"/>
        <end position="218"/>
    </location>
</feature>
<dbReference type="InterPro" id="IPR039901">
    <property type="entry name" value="Kdotransferase"/>
</dbReference>
<evidence type="ECO:0000256" key="5">
    <source>
        <dbReference type="ARBA" id="ARBA00019077"/>
    </source>
</evidence>
<feature type="site" description="Transition state stabilizer" evidence="12">
    <location>
        <position position="216"/>
    </location>
</feature>
<comment type="catalytic activity">
    <reaction evidence="10 13">
        <text>lipid IVA (E. coli) + CMP-3-deoxy-beta-D-manno-octulosonate = alpha-Kdo-(2-&gt;6)-lipid IVA (E. coli) + CMP + H(+)</text>
        <dbReference type="Rhea" id="RHEA:28066"/>
        <dbReference type="ChEBI" id="CHEBI:15378"/>
        <dbReference type="ChEBI" id="CHEBI:58603"/>
        <dbReference type="ChEBI" id="CHEBI:60364"/>
        <dbReference type="ChEBI" id="CHEBI:60377"/>
        <dbReference type="ChEBI" id="CHEBI:85987"/>
        <dbReference type="EC" id="2.4.99.12"/>
    </reaction>
</comment>
<evidence type="ECO:0000256" key="6">
    <source>
        <dbReference type="ARBA" id="ARBA00022519"/>
    </source>
</evidence>
<evidence type="ECO:0000256" key="1">
    <source>
        <dbReference type="ARBA" id="ARBA00004388"/>
    </source>
</evidence>
<keyword evidence="13" id="KW-1003">Cell membrane</keyword>
<evidence type="ECO:0000256" key="11">
    <source>
        <dbReference type="PIRSR" id="PIRSR639901-1"/>
    </source>
</evidence>
<dbReference type="SUPFAM" id="SSF53756">
    <property type="entry name" value="UDP-Glycosyltransferase/glycogen phosphorylase"/>
    <property type="match status" value="1"/>
</dbReference>
<comment type="caution">
    <text evidence="16">The sequence shown here is derived from an EMBL/GenBank/DDBJ whole genome shotgun (WGS) entry which is preliminary data.</text>
</comment>
<evidence type="ECO:0000313" key="16">
    <source>
        <dbReference type="EMBL" id="RZU35394.1"/>
    </source>
</evidence>
<dbReference type="FunFam" id="3.40.50.2000:FF:000032">
    <property type="entry name" value="3-deoxy-D-manno-octulosonic acid transferase"/>
    <property type="match status" value="1"/>
</dbReference>
<dbReference type="PANTHER" id="PTHR42755">
    <property type="entry name" value="3-DEOXY-MANNO-OCTULOSONATE CYTIDYLYLTRANSFERASE"/>
    <property type="match status" value="1"/>
</dbReference>
<evidence type="ECO:0000256" key="9">
    <source>
        <dbReference type="ARBA" id="ARBA00031445"/>
    </source>
</evidence>
<gene>
    <name evidence="16" type="ORF">EV700_3347</name>
</gene>
<keyword evidence="13" id="KW-0472">Membrane</keyword>
<evidence type="ECO:0000256" key="3">
    <source>
        <dbReference type="ARBA" id="ARBA00006380"/>
    </source>
</evidence>
<dbReference type="GO" id="GO:0009245">
    <property type="term" value="P:lipid A biosynthetic process"/>
    <property type="evidence" value="ECO:0007669"/>
    <property type="project" value="TreeGrafter"/>
</dbReference>
<dbReference type="PANTHER" id="PTHR42755:SF1">
    <property type="entry name" value="3-DEOXY-D-MANNO-OCTULOSONIC ACID TRANSFERASE, MITOCHONDRIAL-RELATED"/>
    <property type="match status" value="1"/>
</dbReference>
<evidence type="ECO:0000259" key="14">
    <source>
        <dbReference type="Pfam" id="PF00534"/>
    </source>
</evidence>
<dbReference type="UniPathway" id="UPA00958"/>
<protein>
    <recommendedName>
        <fullName evidence="5 13">3-deoxy-D-manno-octulosonic acid transferase</fullName>
        <shortName evidence="13">Kdo transferase</shortName>
        <ecNumber evidence="4 13">2.4.99.12</ecNumber>
    </recommendedName>
    <alternativeName>
        <fullName evidence="9 13">Lipid IV(A) 3-deoxy-D-manno-octulosonic acid transferase</fullName>
    </alternativeName>
</protein>
<dbReference type="InterPro" id="IPR001296">
    <property type="entry name" value="Glyco_trans_1"/>
</dbReference>
<dbReference type="Gene3D" id="3.40.50.2000">
    <property type="entry name" value="Glycogen Phosphorylase B"/>
    <property type="match status" value="1"/>
</dbReference>
<dbReference type="AlphaFoldDB" id="A0A4Q7YF60"/>
<sequence>MPSFSGFHNMTRWFYNLLLHVLLPFILLRLYWRGRRAPGYRENRLQRFGMAPGLPSGGLVVHAVSLGETLASQPLVNALLKDYPELPLTVTNTTATGAERTRALWSGKVAQCFLPYDFPWAVRTFLNRARPRLFIVMETELWPNLLHELKQRGIPVLLANARLSERSARGYGRVSGLTRPMLQCLSMLAAQDADTARRFGGLGMPESRTTVTGSLKFDLTLPDNLEERAAALREAWRLTGRPVWVAASTHEGEDAVVLEVFRQVRLRFPELLLILVPRHPERFDRMADLLQKQDWRYVRRSLQQPVAADTQVLLGDSVGELLLWLTLADVAFVGGSLVGVGGHNPLEPAALSVPVLTGPVMFNFQQITDTLIQAGALVQASDALELQARLTEWLSAPEQARAAGAAGARVVADNRGALSRHMALVSRLLSEGGRA</sequence>
<comment type="subcellular location">
    <subcellularLocation>
        <location evidence="1">Cell inner membrane</location>
        <topology evidence="1">Single-pass membrane protein</topology>
        <orientation evidence="1">Cytoplasmic side</orientation>
    </subcellularLocation>
    <subcellularLocation>
        <location evidence="13">Cell membrane</location>
    </subcellularLocation>
</comment>
<keyword evidence="13" id="KW-1133">Transmembrane helix</keyword>
<dbReference type="NCBIfam" id="NF004388">
    <property type="entry name" value="PRK05749.1-4"/>
    <property type="match status" value="1"/>
</dbReference>
<keyword evidence="7 13" id="KW-0808">Transferase</keyword>
<dbReference type="EMBL" id="SHKX01000018">
    <property type="protein sequence ID" value="RZU35394.1"/>
    <property type="molecule type" value="Genomic_DNA"/>
</dbReference>
<dbReference type="EC" id="2.4.99.12" evidence="4 13"/>
<evidence type="ECO:0000256" key="10">
    <source>
        <dbReference type="ARBA" id="ARBA00049183"/>
    </source>
</evidence>
<evidence type="ECO:0000256" key="4">
    <source>
        <dbReference type="ARBA" id="ARBA00012621"/>
    </source>
</evidence>
<comment type="pathway">
    <text evidence="2 13">Bacterial outer membrane biogenesis; LPS core biosynthesis.</text>
</comment>
<evidence type="ECO:0000256" key="2">
    <source>
        <dbReference type="ARBA" id="ARBA00004713"/>
    </source>
</evidence>
<dbReference type="GO" id="GO:0009244">
    <property type="term" value="P:lipopolysaccharide core region biosynthetic process"/>
    <property type="evidence" value="ECO:0007669"/>
    <property type="project" value="UniProtKB-UniRule"/>
</dbReference>
<evidence type="ECO:0000256" key="13">
    <source>
        <dbReference type="RuleBase" id="RU365103"/>
    </source>
</evidence>
<dbReference type="InterPro" id="IPR038107">
    <property type="entry name" value="Glycos_transf_N_sf"/>
</dbReference>
<keyword evidence="17" id="KW-1185">Reference proteome</keyword>
<evidence type="ECO:0000259" key="15">
    <source>
        <dbReference type="Pfam" id="PF04413"/>
    </source>
</evidence>
<feature type="domain" description="Glycosyl transferase family 1" evidence="14">
    <location>
        <begin position="257"/>
        <end position="407"/>
    </location>
</feature>
<keyword evidence="13" id="KW-0448">Lipopolysaccharide biosynthesis</keyword>
<accession>A0A4Q7YF60</accession>
<feature type="transmembrane region" description="Helical" evidence="13">
    <location>
        <begin position="13"/>
        <end position="32"/>
    </location>
</feature>
<dbReference type="InterPro" id="IPR007507">
    <property type="entry name" value="Glycos_transf_N"/>
</dbReference>
<comment type="similarity">
    <text evidence="3">Belongs to the glycosyltransferase group 1 family. Glycosyltransferase 30 subfamily.</text>
</comment>
<dbReference type="Pfam" id="PF00534">
    <property type="entry name" value="Glycos_transf_1"/>
    <property type="match status" value="1"/>
</dbReference>
<evidence type="ECO:0000256" key="7">
    <source>
        <dbReference type="ARBA" id="ARBA00022679"/>
    </source>
</evidence>
<proteinExistence type="inferred from homology"/>
<keyword evidence="13" id="KW-0812">Transmembrane</keyword>
<comment type="function">
    <text evidence="13">Involved in lipopolysaccharide (LPS) biosynthesis. Catalyzes the transfer of 3-deoxy-D-manno-octulosonate (Kdo) residue(s) from CMP-Kdo to lipid IV(A), the tetraacyldisaccharide-1,4'-bisphosphate precursor of lipid A.</text>
</comment>
<dbReference type="Proteomes" id="UP000292423">
    <property type="component" value="Unassembled WGS sequence"/>
</dbReference>
<feature type="site" description="Transition state stabilizer" evidence="12">
    <location>
        <position position="138"/>
    </location>
</feature>
<dbReference type="FunFam" id="3.40.50.11720:FF:000001">
    <property type="entry name" value="3-deoxy-D-manno-octulosonic acid transferase"/>
    <property type="match status" value="1"/>
</dbReference>
<reference evidence="16 17" key="1">
    <citation type="submission" date="2019-02" db="EMBL/GenBank/DDBJ databases">
        <title>Genomic Encyclopedia of Type Strains, Phase IV (KMG-IV): sequencing the most valuable type-strain genomes for metagenomic binning, comparative biology and taxonomic classification.</title>
        <authorList>
            <person name="Goeker M."/>
        </authorList>
    </citation>
    <scope>NUCLEOTIDE SEQUENCE [LARGE SCALE GENOMIC DNA]</scope>
    <source>
        <strain evidence="16 17">DSM 105135</strain>
    </source>
</reference>
<evidence type="ECO:0000256" key="12">
    <source>
        <dbReference type="PIRSR" id="PIRSR639901-2"/>
    </source>
</evidence>
<keyword evidence="6" id="KW-0997">Cell inner membrane</keyword>
<feature type="active site" description="Proton acceptor" evidence="11">
    <location>
        <position position="68"/>
    </location>
</feature>
<keyword evidence="8" id="KW-0735">Signal-anchor</keyword>
<evidence type="ECO:0000256" key="8">
    <source>
        <dbReference type="ARBA" id="ARBA00022968"/>
    </source>
</evidence>
<dbReference type="GO" id="GO:0005886">
    <property type="term" value="C:plasma membrane"/>
    <property type="evidence" value="ECO:0007669"/>
    <property type="project" value="UniProtKB-SubCell"/>
</dbReference>